<dbReference type="GO" id="GO:0005882">
    <property type="term" value="C:intermediate filament"/>
    <property type="evidence" value="ECO:0007669"/>
    <property type="project" value="UniProtKB-KW"/>
</dbReference>
<dbReference type="AlphaFoldDB" id="A0A7J5Y5U3"/>
<evidence type="ECO:0000259" key="6">
    <source>
        <dbReference type="PROSITE" id="PS51842"/>
    </source>
</evidence>
<feature type="region of interest" description="Disordered" evidence="5">
    <location>
        <begin position="444"/>
        <end position="466"/>
    </location>
</feature>
<feature type="region of interest" description="Disordered" evidence="5">
    <location>
        <begin position="555"/>
        <end position="576"/>
    </location>
</feature>
<feature type="compositionally biased region" description="Low complexity" evidence="5">
    <location>
        <begin position="25"/>
        <end position="39"/>
    </location>
</feature>
<keyword evidence="2" id="KW-0403">Intermediate filament</keyword>
<dbReference type="FunFam" id="1.20.5.170:FF:000002">
    <property type="entry name" value="Type I keratin KA11"/>
    <property type="match status" value="1"/>
</dbReference>
<dbReference type="PANTHER" id="PTHR23239">
    <property type="entry name" value="INTERMEDIATE FILAMENT"/>
    <property type="match status" value="1"/>
</dbReference>
<evidence type="ECO:0000256" key="3">
    <source>
        <dbReference type="ARBA" id="ARBA00023054"/>
    </source>
</evidence>
<dbReference type="Gene3D" id="1.20.5.500">
    <property type="entry name" value="Single helix bin"/>
    <property type="match status" value="1"/>
</dbReference>
<reference evidence="7 8" key="1">
    <citation type="submission" date="2020-03" db="EMBL/GenBank/DDBJ databases">
        <title>Dissostichus mawsoni Genome sequencing and assembly.</title>
        <authorList>
            <person name="Park H."/>
        </authorList>
    </citation>
    <scope>NUCLEOTIDE SEQUENCE [LARGE SCALE GENOMIC DNA]</scope>
    <source>
        <strain evidence="7">DM0001</strain>
        <tissue evidence="7">Muscle</tissue>
    </source>
</reference>
<evidence type="ECO:0000256" key="4">
    <source>
        <dbReference type="SAM" id="Coils"/>
    </source>
</evidence>
<name>A0A7J5Y5U3_DISMA</name>
<keyword evidence="8" id="KW-1185">Reference proteome</keyword>
<dbReference type="InterPro" id="IPR039008">
    <property type="entry name" value="IF_rod_dom"/>
</dbReference>
<dbReference type="Proteomes" id="UP000518266">
    <property type="component" value="Unassembled WGS sequence"/>
</dbReference>
<dbReference type="EMBL" id="JAAKFY010000017">
    <property type="protein sequence ID" value="KAF3844007.1"/>
    <property type="molecule type" value="Genomic_DNA"/>
</dbReference>
<feature type="coiled-coil region" evidence="4">
    <location>
        <begin position="616"/>
        <end position="643"/>
    </location>
</feature>
<dbReference type="InterPro" id="IPR002957">
    <property type="entry name" value="Keratin_I"/>
</dbReference>
<dbReference type="PRINTS" id="PR01248">
    <property type="entry name" value="TYPE1KERATIN"/>
</dbReference>
<dbReference type="Pfam" id="PF00038">
    <property type="entry name" value="Filament"/>
    <property type="match status" value="1"/>
</dbReference>
<dbReference type="PROSITE" id="PS51842">
    <property type="entry name" value="IF_ROD_2"/>
    <property type="match status" value="1"/>
</dbReference>
<dbReference type="GO" id="GO:0005198">
    <property type="term" value="F:structural molecule activity"/>
    <property type="evidence" value="ECO:0007669"/>
    <property type="project" value="InterPro"/>
</dbReference>
<dbReference type="PANTHER" id="PTHR23239:SF367">
    <property type="entry name" value="KERATIN 15-RELATED"/>
    <property type="match status" value="1"/>
</dbReference>
<keyword evidence="3 4" id="KW-0175">Coiled coil</keyword>
<dbReference type="SMART" id="SM01391">
    <property type="entry name" value="Filament"/>
    <property type="match status" value="1"/>
</dbReference>
<dbReference type="FunFam" id="1.20.5.500:FF:000001">
    <property type="entry name" value="Type II keratin 23"/>
    <property type="match status" value="1"/>
</dbReference>
<evidence type="ECO:0000313" key="7">
    <source>
        <dbReference type="EMBL" id="KAF3844007.1"/>
    </source>
</evidence>
<feature type="region of interest" description="Disordered" evidence="5">
    <location>
        <begin position="1"/>
        <end position="72"/>
    </location>
</feature>
<feature type="coiled-coil region" evidence="4">
    <location>
        <begin position="852"/>
        <end position="914"/>
    </location>
</feature>
<comment type="caution">
    <text evidence="7">The sequence shown here is derived from an EMBL/GenBank/DDBJ whole genome shotgun (WGS) entry which is preliminary data.</text>
</comment>
<evidence type="ECO:0000313" key="8">
    <source>
        <dbReference type="Proteomes" id="UP000518266"/>
    </source>
</evidence>
<feature type="compositionally biased region" description="Polar residues" evidence="5">
    <location>
        <begin position="12"/>
        <end position="24"/>
    </location>
</feature>
<evidence type="ECO:0000256" key="1">
    <source>
        <dbReference type="ARBA" id="ARBA00022744"/>
    </source>
</evidence>
<sequence length="995" mass="107419">MDIFGPMVSNPLPASSSVAQFPQVSSSNAASPPTQTPAAAGGGASSGSGQGDLDLFSDSSNSTKTEDGAKKPLSKDSILSLYGTNSMSQQAPAAGMFMGPSQMQFPVQAAGGYQAFPGMGTAMPPTTVMGAMMAQSGAAMMGPSPGMMVGMTMPNGFMGNAQAGGVMGMAPRMMGPQGGAMPAGMVPAQGMYAIQPGQQGQWNMGQVNQQMSGLALNGAGGQMAFAQPPSAMGGWAANGSGQTLSTQLWNELMPISSLQNMKIVSPFCSFSLSLSLFLYCVSGLGVLQEYSLAASACRRKPSHLQRVGYDCLWKSLLTLSLNQASWSRRCLSVMPSYWARISSRTLLRSCWGAASTSTLIVPEGQLILQAFDLHLQVRLGQGGLVQQAAQVGDLGVGCFQRADLVQVAGQTVVQVLHGGLLVQVHRALVQGAVQVEPTAAVPTAAEAHAAPHAAPHATPMPPPMPPPYPEETVRMLVEEMRGPLLKFIPDTLIATVRLSVCMCHNWCIVLRSGWFGFLHLSADEYSALAFLQFLFMVTVISRPTESERKWAWGAWGGGGGSRSRARSRPPNMSYSNRSYIQSSRTLSVYGGAGGRGTRVSSASQSYAPTSGGFNLTDGLDLHVRKLEKENEQLDKQIREFCQNKVHISHDYTSYFAIIEDLKDKICFASRLNAKTVLDIDNAKLAADDFKMKYENELSMRLTVEADIAGLRRVLDEMNLARMDLESQYEALKDELIMLKRNHEEELMLLRTQMSGQVNVAVEASPSQDLNLVMSEIREHYETVIGKNRKELEAWYQSKIAVVEQDVITHTEILTTTRTEIKDLKSCLQRLQIELQSHLSMKTSLEGTLAETQERYAAQLSGLQNRVTGLEAQLSQLYANIANNKQEYDMLLDLKTRLEMEIAEYRRLLDGEDERIFVSSFFLSGHKGHHSGADSCGWKVGEVLLSKNRRILSSSSALASSSFRTLSSSQAKTTSTSTSTAKTTSITAAAAGNGDS</sequence>
<dbReference type="FunFam" id="1.20.5.1160:FF:000002">
    <property type="entry name" value="Type I keratin 10"/>
    <property type="match status" value="1"/>
</dbReference>
<dbReference type="Gene3D" id="1.20.5.1160">
    <property type="entry name" value="Vasodilator-stimulated phosphoprotein"/>
    <property type="match status" value="1"/>
</dbReference>
<organism evidence="7 8">
    <name type="scientific">Dissostichus mawsoni</name>
    <name type="common">Antarctic cod</name>
    <dbReference type="NCBI Taxonomy" id="36200"/>
    <lineage>
        <taxon>Eukaryota</taxon>
        <taxon>Metazoa</taxon>
        <taxon>Chordata</taxon>
        <taxon>Craniata</taxon>
        <taxon>Vertebrata</taxon>
        <taxon>Euteleostomi</taxon>
        <taxon>Actinopterygii</taxon>
        <taxon>Neopterygii</taxon>
        <taxon>Teleostei</taxon>
        <taxon>Neoteleostei</taxon>
        <taxon>Acanthomorphata</taxon>
        <taxon>Eupercaria</taxon>
        <taxon>Perciformes</taxon>
        <taxon>Notothenioidei</taxon>
        <taxon>Nototheniidae</taxon>
        <taxon>Dissostichus</taxon>
    </lineage>
</organism>
<feature type="domain" description="IF rod" evidence="6">
    <location>
        <begin position="623"/>
        <end position="915"/>
    </location>
</feature>
<proteinExistence type="predicted"/>
<feature type="compositionally biased region" description="Gly residues" evidence="5">
    <location>
        <begin position="40"/>
        <end position="50"/>
    </location>
</feature>
<keyword evidence="1" id="KW-0416">Keratin</keyword>
<feature type="coiled-coil region" evidence="4">
    <location>
        <begin position="707"/>
        <end position="752"/>
    </location>
</feature>
<evidence type="ECO:0000256" key="5">
    <source>
        <dbReference type="SAM" id="MobiDB-lite"/>
    </source>
</evidence>
<dbReference type="OrthoDB" id="2441647at2759"/>
<feature type="compositionally biased region" description="Low complexity" evidence="5">
    <location>
        <begin position="444"/>
        <end position="457"/>
    </location>
</feature>
<evidence type="ECO:0000256" key="2">
    <source>
        <dbReference type="ARBA" id="ARBA00022754"/>
    </source>
</evidence>
<protein>
    <recommendedName>
        <fullName evidence="6">IF rod domain-containing protein</fullName>
    </recommendedName>
</protein>
<gene>
    <name evidence="7" type="ORF">F7725_016055</name>
</gene>
<accession>A0A7J5Y5U3</accession>
<dbReference type="Gene3D" id="1.20.5.170">
    <property type="match status" value="1"/>
</dbReference>
<dbReference type="SUPFAM" id="SSF64593">
    <property type="entry name" value="Intermediate filament protein, coiled coil region"/>
    <property type="match status" value="1"/>
</dbReference>